<evidence type="ECO:0000313" key="1">
    <source>
        <dbReference type="EMBL" id="DAE92439.1"/>
    </source>
</evidence>
<organism evidence="1">
    <name type="scientific">Myoviridae sp. ct7CH26</name>
    <dbReference type="NCBI Taxonomy" id="2827604"/>
    <lineage>
        <taxon>Viruses</taxon>
        <taxon>Duplodnaviria</taxon>
        <taxon>Heunggongvirae</taxon>
        <taxon>Uroviricota</taxon>
        <taxon>Caudoviricetes</taxon>
    </lineage>
</organism>
<dbReference type="EMBL" id="BK057800">
    <property type="protein sequence ID" value="DAE92439.1"/>
    <property type="molecule type" value="Genomic_DNA"/>
</dbReference>
<sequence length="33" mass="3771">MSRGLNNCNRRRGARAEPACGLCRASRRKRLLQ</sequence>
<name>A0A8S5RSI5_9CAUD</name>
<protein>
    <submittedName>
        <fullName evidence="1">Uncharacterized protein</fullName>
    </submittedName>
</protein>
<reference evidence="1" key="1">
    <citation type="journal article" date="2021" name="Proc. Natl. Acad. Sci. U.S.A.">
        <title>A Catalog of Tens of Thousands of Viruses from Human Metagenomes Reveals Hidden Associations with Chronic Diseases.</title>
        <authorList>
            <person name="Tisza M.J."/>
            <person name="Buck C.B."/>
        </authorList>
    </citation>
    <scope>NUCLEOTIDE SEQUENCE</scope>
    <source>
        <strain evidence="1">Ct7CH26</strain>
    </source>
</reference>
<accession>A0A8S5RSI5</accession>
<proteinExistence type="predicted"/>